<keyword evidence="2" id="KW-1185">Reference proteome</keyword>
<organism evidence="1 2">
    <name type="scientific">Pleurotus eryngii</name>
    <name type="common">Boletus of the steppes</name>
    <dbReference type="NCBI Taxonomy" id="5323"/>
    <lineage>
        <taxon>Eukaryota</taxon>
        <taxon>Fungi</taxon>
        <taxon>Dikarya</taxon>
        <taxon>Basidiomycota</taxon>
        <taxon>Agaricomycotina</taxon>
        <taxon>Agaricomycetes</taxon>
        <taxon>Agaricomycetidae</taxon>
        <taxon>Agaricales</taxon>
        <taxon>Pleurotineae</taxon>
        <taxon>Pleurotaceae</taxon>
        <taxon>Pleurotus</taxon>
    </lineage>
</organism>
<evidence type="ECO:0000313" key="2">
    <source>
        <dbReference type="Proteomes" id="UP000807025"/>
    </source>
</evidence>
<comment type="caution">
    <text evidence="1">The sequence shown here is derived from an EMBL/GenBank/DDBJ whole genome shotgun (WGS) entry which is preliminary data.</text>
</comment>
<protein>
    <submittedName>
        <fullName evidence="1">Uncharacterized protein</fullName>
    </submittedName>
</protein>
<accession>A0A9P5ZTJ7</accession>
<dbReference type="EMBL" id="MU154616">
    <property type="protein sequence ID" value="KAF9491551.1"/>
    <property type="molecule type" value="Genomic_DNA"/>
</dbReference>
<dbReference type="OrthoDB" id="3266428at2759"/>
<feature type="non-terminal residue" evidence="1">
    <location>
        <position position="1"/>
    </location>
</feature>
<evidence type="ECO:0000313" key="1">
    <source>
        <dbReference type="EMBL" id="KAF9491551.1"/>
    </source>
</evidence>
<sequence length="266" mass="29056">VTIEHLLALSHSLNLTQSFDTAVWVIALCAFWGCCRLGELTVKSANSYDPLRHVSRSAPVTFRQNISPHSSQIKESLHFPIPWTKTTKEAGANLSITGADPSLCPCNAMRIHLSVNGGAPQTSHLFSYRLPDGGWTPMVKVIFMRRCMAIWTHHRLDVAVLGHSFRIGGSTELLLASVPPKLLLQSADGSPLHSFSTGARLKRFSPVPSPAPMNQTAFAMSPLPSNNSVLYRTFPLVVPPSMDLKQSPVMLYPLASPMYITTSALL</sequence>
<feature type="non-terminal residue" evidence="1">
    <location>
        <position position="266"/>
    </location>
</feature>
<dbReference type="AlphaFoldDB" id="A0A9P5ZTJ7"/>
<name>A0A9P5ZTJ7_PLEER</name>
<reference evidence="1" key="1">
    <citation type="submission" date="2020-11" db="EMBL/GenBank/DDBJ databases">
        <authorList>
            <consortium name="DOE Joint Genome Institute"/>
            <person name="Ahrendt S."/>
            <person name="Riley R."/>
            <person name="Andreopoulos W."/>
            <person name="Labutti K."/>
            <person name="Pangilinan J."/>
            <person name="Ruiz-Duenas F.J."/>
            <person name="Barrasa J.M."/>
            <person name="Sanchez-Garcia M."/>
            <person name="Camarero S."/>
            <person name="Miyauchi S."/>
            <person name="Serrano A."/>
            <person name="Linde D."/>
            <person name="Babiker R."/>
            <person name="Drula E."/>
            <person name="Ayuso-Fernandez I."/>
            <person name="Pacheco R."/>
            <person name="Padilla G."/>
            <person name="Ferreira P."/>
            <person name="Barriuso J."/>
            <person name="Kellner H."/>
            <person name="Castanera R."/>
            <person name="Alfaro M."/>
            <person name="Ramirez L."/>
            <person name="Pisabarro A.G."/>
            <person name="Kuo A."/>
            <person name="Tritt A."/>
            <person name="Lipzen A."/>
            <person name="He G."/>
            <person name="Yan M."/>
            <person name="Ng V."/>
            <person name="Cullen D."/>
            <person name="Martin F."/>
            <person name="Rosso M.-N."/>
            <person name="Henrissat B."/>
            <person name="Hibbett D."/>
            <person name="Martinez A.T."/>
            <person name="Grigoriev I.V."/>
        </authorList>
    </citation>
    <scope>NUCLEOTIDE SEQUENCE</scope>
    <source>
        <strain evidence="1">ATCC 90797</strain>
    </source>
</reference>
<gene>
    <name evidence="1" type="ORF">BDN71DRAFT_1579307</name>
</gene>
<dbReference type="Proteomes" id="UP000807025">
    <property type="component" value="Unassembled WGS sequence"/>
</dbReference>
<proteinExistence type="predicted"/>